<dbReference type="InterPro" id="IPR013328">
    <property type="entry name" value="6PGD_dom2"/>
</dbReference>
<dbReference type="EMBL" id="KV460217">
    <property type="protein sequence ID" value="OBT98282.1"/>
    <property type="molecule type" value="Genomic_DNA"/>
</dbReference>
<evidence type="ECO:0000259" key="2">
    <source>
        <dbReference type="Pfam" id="PF03446"/>
    </source>
</evidence>
<sequence length="317" mass="33993">MTETFTSVGVVSIGEMGLGVASLLIDHGYQVFTYAADRSESTQARARKAGVNLAPSIESLVSSCSAIISIVPPRDAKETAERIVSALSPAPGSRKSPLYYVDMNAISPNSAIEINSLLSVNPNVHHVDGGIIGGVPYPKERGADGKPNWHCPSFILSGPHKIPDLALSAALNVQHLDLKIGSATGLKMCFACTTKGFVALAIQSFTTAQELGVLEELREYLQKYNPSTLTLAEKGLVTMAPKAYRWVHEMMEIADTMAENGGFEKGLFQEVAGVYRTVAEDSELGKEQPDARVRGKTVNDVTELLAQGMKAKKLKSE</sequence>
<evidence type="ECO:0000313" key="4">
    <source>
        <dbReference type="EMBL" id="OBT98282.1"/>
    </source>
</evidence>
<dbReference type="PANTHER" id="PTHR43580">
    <property type="entry name" value="OXIDOREDUCTASE GLYR1-RELATED"/>
    <property type="match status" value="1"/>
</dbReference>
<dbReference type="OrthoDB" id="9988102at2759"/>
<dbReference type="Pfam" id="PF09130">
    <property type="entry name" value="DUF1932"/>
    <property type="match status" value="1"/>
</dbReference>
<dbReference type="SUPFAM" id="SSF48179">
    <property type="entry name" value="6-phosphogluconate dehydrogenase C-terminal domain-like"/>
    <property type="match status" value="1"/>
</dbReference>
<dbReference type="GO" id="GO:0000785">
    <property type="term" value="C:chromatin"/>
    <property type="evidence" value="ECO:0007669"/>
    <property type="project" value="TreeGrafter"/>
</dbReference>
<dbReference type="InterPro" id="IPR051265">
    <property type="entry name" value="HIBADH-related_NP60_sf"/>
</dbReference>
<dbReference type="InterPro" id="IPR008927">
    <property type="entry name" value="6-PGluconate_DH-like_C_sf"/>
</dbReference>
<gene>
    <name evidence="4" type="ORF">VE01_03155</name>
</gene>
<feature type="domain" description="Phosphogluconate dehydrogenase NAD-binding putative C-terminal" evidence="3">
    <location>
        <begin position="208"/>
        <end position="278"/>
    </location>
</feature>
<dbReference type="Pfam" id="PF03446">
    <property type="entry name" value="NAD_binding_2"/>
    <property type="match status" value="1"/>
</dbReference>
<protein>
    <recommendedName>
        <fullName evidence="6">Phosphogluconate dehydrogenase NAD-binding putative C-terminal domain-containing protein</fullName>
    </recommendedName>
</protein>
<evidence type="ECO:0000313" key="5">
    <source>
        <dbReference type="Proteomes" id="UP000091956"/>
    </source>
</evidence>
<reference evidence="4 5" key="1">
    <citation type="submission" date="2016-03" db="EMBL/GenBank/DDBJ databases">
        <title>Comparative genomics of Pseudogymnoascus destructans, the fungus causing white-nose syndrome of bats.</title>
        <authorList>
            <person name="Palmer J.M."/>
            <person name="Drees K.P."/>
            <person name="Foster J.T."/>
            <person name="Lindner D.L."/>
        </authorList>
    </citation>
    <scope>NUCLEOTIDE SEQUENCE [LARGE SCALE GENOMIC DNA]</scope>
    <source>
        <strain evidence="4 5">UAMH 10579</strain>
    </source>
</reference>
<feature type="domain" description="6-phosphogluconate dehydrogenase NADP-binding" evidence="2">
    <location>
        <begin position="8"/>
        <end position="135"/>
    </location>
</feature>
<evidence type="ECO:0000256" key="1">
    <source>
        <dbReference type="ARBA" id="ARBA00007598"/>
    </source>
</evidence>
<dbReference type="SUPFAM" id="SSF51735">
    <property type="entry name" value="NAD(P)-binding Rossmann-fold domains"/>
    <property type="match status" value="1"/>
</dbReference>
<accession>A0A1B8GR22</accession>
<dbReference type="GO" id="GO:0031491">
    <property type="term" value="F:nucleosome binding"/>
    <property type="evidence" value="ECO:0007669"/>
    <property type="project" value="TreeGrafter"/>
</dbReference>
<proteinExistence type="inferred from homology"/>
<dbReference type="InterPro" id="IPR006115">
    <property type="entry name" value="6PGDH_NADP-bd"/>
</dbReference>
<dbReference type="Gene3D" id="1.10.1040.10">
    <property type="entry name" value="N-(1-d-carboxylethyl)-l-norvaline Dehydrogenase, domain 2"/>
    <property type="match status" value="1"/>
</dbReference>
<reference evidence="5" key="2">
    <citation type="journal article" date="2018" name="Nat. Commun.">
        <title>Extreme sensitivity to ultraviolet light in the fungal pathogen causing white-nose syndrome of bats.</title>
        <authorList>
            <person name="Palmer J.M."/>
            <person name="Drees K.P."/>
            <person name="Foster J.T."/>
            <person name="Lindner D.L."/>
        </authorList>
    </citation>
    <scope>NUCLEOTIDE SEQUENCE [LARGE SCALE GENOMIC DNA]</scope>
    <source>
        <strain evidence="5">UAMH 10579</strain>
    </source>
</reference>
<dbReference type="GO" id="GO:0140673">
    <property type="term" value="P:transcription elongation-coupled chromatin remodeling"/>
    <property type="evidence" value="ECO:0007669"/>
    <property type="project" value="TreeGrafter"/>
</dbReference>
<dbReference type="InterPro" id="IPR015814">
    <property type="entry name" value="Pgluconate_DH_NAD-bd_C"/>
</dbReference>
<name>A0A1B8GR22_9PEZI</name>
<dbReference type="GO" id="GO:0050661">
    <property type="term" value="F:NADP binding"/>
    <property type="evidence" value="ECO:0007669"/>
    <property type="project" value="InterPro"/>
</dbReference>
<keyword evidence="5" id="KW-1185">Reference proteome</keyword>
<dbReference type="AlphaFoldDB" id="A0A1B8GR22"/>
<evidence type="ECO:0000259" key="3">
    <source>
        <dbReference type="Pfam" id="PF09130"/>
    </source>
</evidence>
<evidence type="ECO:0008006" key="6">
    <source>
        <dbReference type="Google" id="ProtNLM"/>
    </source>
</evidence>
<dbReference type="RefSeq" id="XP_018132015.1">
    <property type="nucleotide sequence ID" value="XM_018272653.2"/>
</dbReference>
<dbReference type="STRING" id="342668.A0A1B8GR22"/>
<dbReference type="InterPro" id="IPR036291">
    <property type="entry name" value="NAD(P)-bd_dom_sf"/>
</dbReference>
<dbReference type="Gene3D" id="3.40.50.720">
    <property type="entry name" value="NAD(P)-binding Rossmann-like Domain"/>
    <property type="match status" value="1"/>
</dbReference>
<dbReference type="GO" id="GO:0003677">
    <property type="term" value="F:DNA binding"/>
    <property type="evidence" value="ECO:0007669"/>
    <property type="project" value="TreeGrafter"/>
</dbReference>
<dbReference type="PANTHER" id="PTHR43580:SF2">
    <property type="entry name" value="CYTOKINE-LIKE NUCLEAR FACTOR N-PAC"/>
    <property type="match status" value="1"/>
</dbReference>
<dbReference type="GeneID" id="28836541"/>
<organism evidence="4 5">
    <name type="scientific">Pseudogymnoascus verrucosus</name>
    <dbReference type="NCBI Taxonomy" id="342668"/>
    <lineage>
        <taxon>Eukaryota</taxon>
        <taxon>Fungi</taxon>
        <taxon>Dikarya</taxon>
        <taxon>Ascomycota</taxon>
        <taxon>Pezizomycotina</taxon>
        <taxon>Leotiomycetes</taxon>
        <taxon>Thelebolales</taxon>
        <taxon>Thelebolaceae</taxon>
        <taxon>Pseudogymnoascus</taxon>
    </lineage>
</organism>
<comment type="similarity">
    <text evidence="1">Belongs to the HIBADH-related family. NP60 subfamily.</text>
</comment>
<dbReference type="Proteomes" id="UP000091956">
    <property type="component" value="Unassembled WGS sequence"/>
</dbReference>